<organism evidence="1 2">
    <name type="scientific">Dillenia turbinata</name>
    <dbReference type="NCBI Taxonomy" id="194707"/>
    <lineage>
        <taxon>Eukaryota</taxon>
        <taxon>Viridiplantae</taxon>
        <taxon>Streptophyta</taxon>
        <taxon>Embryophyta</taxon>
        <taxon>Tracheophyta</taxon>
        <taxon>Spermatophyta</taxon>
        <taxon>Magnoliopsida</taxon>
        <taxon>eudicotyledons</taxon>
        <taxon>Gunneridae</taxon>
        <taxon>Pentapetalae</taxon>
        <taxon>Dilleniales</taxon>
        <taxon>Dilleniaceae</taxon>
        <taxon>Dillenia</taxon>
    </lineage>
</organism>
<dbReference type="AlphaFoldDB" id="A0AAN8UDM6"/>
<dbReference type="EMBL" id="JBAMMX010000028">
    <property type="protein sequence ID" value="KAK6912054.1"/>
    <property type="molecule type" value="Genomic_DNA"/>
</dbReference>
<evidence type="ECO:0000313" key="2">
    <source>
        <dbReference type="Proteomes" id="UP001370490"/>
    </source>
</evidence>
<dbReference type="Proteomes" id="UP001370490">
    <property type="component" value="Unassembled WGS sequence"/>
</dbReference>
<keyword evidence="2" id="KW-1185">Reference proteome</keyword>
<reference evidence="1 2" key="1">
    <citation type="submission" date="2023-12" db="EMBL/GenBank/DDBJ databases">
        <title>A high-quality genome assembly for Dillenia turbinata (Dilleniales).</title>
        <authorList>
            <person name="Chanderbali A."/>
        </authorList>
    </citation>
    <scope>NUCLEOTIDE SEQUENCE [LARGE SCALE GENOMIC DNA]</scope>
    <source>
        <strain evidence="1">LSX21</strain>
        <tissue evidence="1">Leaf</tissue>
    </source>
</reference>
<proteinExistence type="predicted"/>
<gene>
    <name evidence="1" type="ORF">RJ641_024147</name>
</gene>
<protein>
    <submittedName>
        <fullName evidence="1">Uncharacterized protein</fullName>
    </submittedName>
</protein>
<sequence length="61" mass="6849">MNDSFAHMLCPFCALSQEYRELKSGLDPALGWKGVLALAQREQGSQHQNQVQLPPTNQAMY</sequence>
<accession>A0AAN8UDM6</accession>
<feature type="non-terminal residue" evidence="1">
    <location>
        <position position="61"/>
    </location>
</feature>
<evidence type="ECO:0000313" key="1">
    <source>
        <dbReference type="EMBL" id="KAK6912054.1"/>
    </source>
</evidence>
<name>A0AAN8UDM6_9MAGN</name>
<comment type="caution">
    <text evidence="1">The sequence shown here is derived from an EMBL/GenBank/DDBJ whole genome shotgun (WGS) entry which is preliminary data.</text>
</comment>